<accession>A0ABP1QEB9</accession>
<name>A0ABP1QEB9_9HEXA</name>
<evidence type="ECO:0000313" key="1">
    <source>
        <dbReference type="EMBL" id="CAL8095337.1"/>
    </source>
</evidence>
<reference evidence="1 2" key="1">
    <citation type="submission" date="2024-08" db="EMBL/GenBank/DDBJ databases">
        <authorList>
            <person name="Cucini C."/>
            <person name="Frati F."/>
        </authorList>
    </citation>
    <scope>NUCLEOTIDE SEQUENCE [LARGE SCALE GENOMIC DNA]</scope>
</reference>
<gene>
    <name evidence="1" type="ORF">ODALV1_LOCUS9052</name>
</gene>
<keyword evidence="2" id="KW-1185">Reference proteome</keyword>
<organism evidence="1 2">
    <name type="scientific">Orchesella dallaii</name>
    <dbReference type="NCBI Taxonomy" id="48710"/>
    <lineage>
        <taxon>Eukaryota</taxon>
        <taxon>Metazoa</taxon>
        <taxon>Ecdysozoa</taxon>
        <taxon>Arthropoda</taxon>
        <taxon>Hexapoda</taxon>
        <taxon>Collembola</taxon>
        <taxon>Entomobryomorpha</taxon>
        <taxon>Entomobryoidea</taxon>
        <taxon>Orchesellidae</taxon>
        <taxon>Orchesellinae</taxon>
        <taxon>Orchesella</taxon>
    </lineage>
</organism>
<proteinExistence type="predicted"/>
<dbReference type="Proteomes" id="UP001642540">
    <property type="component" value="Unassembled WGS sequence"/>
</dbReference>
<evidence type="ECO:0000313" key="2">
    <source>
        <dbReference type="Proteomes" id="UP001642540"/>
    </source>
</evidence>
<comment type="caution">
    <text evidence="1">The sequence shown here is derived from an EMBL/GenBank/DDBJ whole genome shotgun (WGS) entry which is preliminary data.</text>
</comment>
<protein>
    <submittedName>
        <fullName evidence="1">Uncharacterized protein</fullName>
    </submittedName>
</protein>
<dbReference type="EMBL" id="CAXLJM020000027">
    <property type="protein sequence ID" value="CAL8095337.1"/>
    <property type="molecule type" value="Genomic_DNA"/>
</dbReference>
<sequence length="161" mass="17798">MCHVSRNATLSVPASVEATPVIGSIRGSKLNATRISPFRKIAKTARVNLNKYWGILSQRQQKSGVSTKGPAVMEFDHSAEMEQNHINEMLEALANAEEQNSINSQIESESSPEPPRRMFVRQCALPIASYSSCNSFSSYGSHHSSNMDFHTNSSSQNSLYF</sequence>